<dbReference type="EMBL" id="CP033058">
    <property type="protein sequence ID" value="AZZ65718.1"/>
    <property type="molecule type" value="Genomic_DNA"/>
</dbReference>
<dbReference type="OrthoDB" id="398469at2"/>
<accession>A0A3Q9V9J6</accession>
<dbReference type="KEGG" id="mphc:DMC14_002925"/>
<dbReference type="Proteomes" id="UP000256585">
    <property type="component" value="Chromosome"/>
</dbReference>
<gene>
    <name evidence="1" type="ORF">DMC14_002925</name>
</gene>
<sequence>MNKYNDQESYDIEINFLGEKPYLLKRGLIYININNEDAWELIENQSIASYPNTIIKIVDLVNNETWFMFLNNASIFVDNNKIEINSFSKFNRYTLAKKNVKDNSLLKEVTKEIEYFDARQNFGLDFNQFVWLNKLKDQQYIQKMILLLNLIKGEREWR</sequence>
<name>A0A3Q9V9J6_9BACT</name>
<dbReference type="AlphaFoldDB" id="A0A3Q9V9J6"/>
<dbReference type="RefSeq" id="WP_116171459.1">
    <property type="nucleotide sequence ID" value="NZ_CP033058.2"/>
</dbReference>
<proteinExistence type="predicted"/>
<reference evidence="1" key="1">
    <citation type="submission" date="2019-03" db="EMBL/GenBank/DDBJ databases">
        <title>Draft Sequence and Annotation of the Mycoplasma phocicerebrale Strain 1049T Genome.</title>
        <authorList>
            <person name="Frasca S.Jr."/>
            <person name="Kutish G.F."/>
            <person name="Castellanos Gell J."/>
            <person name="Michaels D.L."/>
            <person name="Brown D.R."/>
        </authorList>
    </citation>
    <scope>NUCLEOTIDE SEQUENCE</scope>
    <source>
        <strain evidence="1">1049</strain>
    </source>
</reference>
<dbReference type="NCBIfam" id="NF045935">
    <property type="entry name" value="MSC_0621_epsi"/>
    <property type="match status" value="1"/>
</dbReference>
<organism evidence="1 2">
    <name type="scientific">Metamycoplasma phocicerebrale</name>
    <dbReference type="NCBI Taxonomy" id="142649"/>
    <lineage>
        <taxon>Bacteria</taxon>
        <taxon>Bacillati</taxon>
        <taxon>Mycoplasmatota</taxon>
        <taxon>Mycoplasmoidales</taxon>
        <taxon>Metamycoplasmataceae</taxon>
        <taxon>Metamycoplasma</taxon>
    </lineage>
</organism>
<protein>
    <submittedName>
        <fullName evidence="1">Uncharacterized protein</fullName>
    </submittedName>
</protein>
<keyword evidence="2" id="KW-1185">Reference proteome</keyword>
<evidence type="ECO:0000313" key="1">
    <source>
        <dbReference type="EMBL" id="AZZ65718.1"/>
    </source>
</evidence>
<evidence type="ECO:0000313" key="2">
    <source>
        <dbReference type="Proteomes" id="UP000256585"/>
    </source>
</evidence>